<dbReference type="EMBL" id="VZZJ01000019">
    <property type="protein sequence ID" value="KAB1071547.1"/>
    <property type="molecule type" value="Genomic_DNA"/>
</dbReference>
<accession>A0A6N6MSG0</accession>
<dbReference type="AlphaFoldDB" id="A0A6N6MSG0"/>
<evidence type="ECO:0000313" key="2">
    <source>
        <dbReference type="Proteomes" id="UP000441523"/>
    </source>
</evidence>
<comment type="caution">
    <text evidence="1">The sequence shown here is derived from an EMBL/GenBank/DDBJ whole genome shotgun (WGS) entry which is preliminary data.</text>
</comment>
<sequence>MLADTILVRQSAARERLREIDESPEAEGRPRLAFLLACRFDLPVMRVRRLLAAAPDLASLPELVAWVEAVPTRPPLEIVN</sequence>
<gene>
    <name evidence="1" type="ORF">F6X51_19545</name>
</gene>
<proteinExistence type="predicted"/>
<organism evidence="1 2">
    <name type="scientific">Methylobacterium planeticum</name>
    <dbReference type="NCBI Taxonomy" id="2615211"/>
    <lineage>
        <taxon>Bacteria</taxon>
        <taxon>Pseudomonadati</taxon>
        <taxon>Pseudomonadota</taxon>
        <taxon>Alphaproteobacteria</taxon>
        <taxon>Hyphomicrobiales</taxon>
        <taxon>Methylobacteriaceae</taxon>
        <taxon>Methylobacterium</taxon>
    </lineage>
</organism>
<evidence type="ECO:0000313" key="1">
    <source>
        <dbReference type="EMBL" id="KAB1071547.1"/>
    </source>
</evidence>
<reference evidence="1 2" key="1">
    <citation type="submission" date="2019-09" db="EMBL/GenBank/DDBJ databases">
        <title>YIM 132548 draft genome.</title>
        <authorList>
            <person name="Jiang L."/>
        </authorList>
    </citation>
    <scope>NUCLEOTIDE SEQUENCE [LARGE SCALE GENOMIC DNA]</scope>
    <source>
        <strain evidence="1 2">YIM 132548</strain>
    </source>
</reference>
<keyword evidence="2" id="KW-1185">Reference proteome</keyword>
<dbReference type="Proteomes" id="UP000441523">
    <property type="component" value="Unassembled WGS sequence"/>
</dbReference>
<name>A0A6N6MSG0_9HYPH</name>
<protein>
    <submittedName>
        <fullName evidence="1">Uncharacterized protein</fullName>
    </submittedName>
</protein>